<organism evidence="9 10">
    <name type="scientific">Morus notabilis</name>
    <dbReference type="NCBI Taxonomy" id="981085"/>
    <lineage>
        <taxon>Eukaryota</taxon>
        <taxon>Viridiplantae</taxon>
        <taxon>Streptophyta</taxon>
        <taxon>Embryophyta</taxon>
        <taxon>Tracheophyta</taxon>
        <taxon>Spermatophyta</taxon>
        <taxon>Magnoliopsida</taxon>
        <taxon>eudicotyledons</taxon>
        <taxon>Gunneridae</taxon>
        <taxon>Pentapetalae</taxon>
        <taxon>rosids</taxon>
        <taxon>fabids</taxon>
        <taxon>Rosales</taxon>
        <taxon>Moraceae</taxon>
        <taxon>Moreae</taxon>
        <taxon>Morus</taxon>
    </lineage>
</organism>
<dbReference type="GO" id="GO:0035267">
    <property type="term" value="C:NuA4 histone acetyltransferase complex"/>
    <property type="evidence" value="ECO:0007669"/>
    <property type="project" value="InterPro"/>
</dbReference>
<sequence>MPSVGMRRTTRVFGVVKGVDGARVLRSGRRLWPDSGEVKLRRHSDVYDWFKIGKGDGGLGYDSNGWAHNTNSKPKKTPPVAEIKAPKPEDNNRGVGVDLAHGGRRPDRMFGLVYSRKRKNLAVRSSGNASVNSETLGGSVGKRYGRRFVRRQRRKLNSGESFAVADDSDSRLEFTPSEVVSVVFGSSMDRNFYAVGVLCSILVYLTRARLRLTDLFAFLVSEPISRVNSSCGINIFLDHPSIKRFASCKLFGAPEFVPLFCVDFSAIPLCFMHMHSCMFFRYKRQPSLAGNNEIDEMISDDEEDQLSSPGKDALESKPLLSAEANHSENRLASNPSFKASKFACRSNQYRNGLISRGIQKRRSSLRRRKARNPSLCGVQKPNNALLSDLVSFRKNSVSLSLTSNNKLRRSLRSNSARKLKEVSSTVADSTQDMDSTSCCANVLIIEPEKCYREGGFSIVLESSPLGGWLIAVKKDGSTKFTHKAEKVMRPCSSNRFTHDIMWTADDGWKLEFPNRKDWLIFKDLYQECSDRNMLAPGVKVVPIPGVNEVSQKGDSHCTLFRRPDSYISVKDDELCRALKRKTSNYDMDLEDEEWLNKLNNEFSVENETYECVSDDKFESMIDAFEKAFFCSPYDNSDVKSLTDLCSHLGGDKAIEAIYVYWTMKKRKQKRPSLIRIFQLYQGRRTLVPKPAIRKKRSFNRQPSQVGRGKQSSFLQAMVAERDAAEEQNAMHRVEEAKASANRCVELAVESRQRAQLLMNNADLATYRAAMALKIAEGAQVCESLDAAAAHLLLDD</sequence>
<accession>W9SCD4</accession>
<dbReference type="OrthoDB" id="435275at2759"/>
<dbReference type="EMBL" id="KE346069">
    <property type="protein sequence ID" value="EXC25392.1"/>
    <property type="molecule type" value="Genomic_DNA"/>
</dbReference>
<dbReference type="Pfam" id="PF10513">
    <property type="entry name" value="EPL1"/>
    <property type="match status" value="1"/>
</dbReference>
<evidence type="ECO:0000256" key="7">
    <source>
        <dbReference type="SAM" id="MobiDB-lite"/>
    </source>
</evidence>
<keyword evidence="4 6" id="KW-0804">Transcription</keyword>
<dbReference type="PANTHER" id="PTHR14898">
    <property type="entry name" value="ENHANCER OF POLYCOMB"/>
    <property type="match status" value="1"/>
</dbReference>
<dbReference type="eggNOG" id="KOG2261">
    <property type="taxonomic scope" value="Eukaryota"/>
</dbReference>
<dbReference type="KEGG" id="mnt:21399809"/>
<feature type="domain" description="Enhancer of polycomb-like N-terminal" evidence="8">
    <location>
        <begin position="541"/>
        <end position="626"/>
    </location>
</feature>
<name>W9SCD4_9ROSA</name>
<protein>
    <recommendedName>
        <fullName evidence="6">Enhancer of polycomb-like protein</fullName>
    </recommendedName>
</protein>
<evidence type="ECO:0000313" key="10">
    <source>
        <dbReference type="Proteomes" id="UP000030645"/>
    </source>
</evidence>
<keyword evidence="5 6" id="KW-0539">Nucleus</keyword>
<dbReference type="Proteomes" id="UP000030645">
    <property type="component" value="Unassembled WGS sequence"/>
</dbReference>
<evidence type="ECO:0000256" key="4">
    <source>
        <dbReference type="ARBA" id="ARBA00023163"/>
    </source>
</evidence>
<evidence type="ECO:0000259" key="8">
    <source>
        <dbReference type="Pfam" id="PF10513"/>
    </source>
</evidence>
<dbReference type="GO" id="GO:0006357">
    <property type="term" value="P:regulation of transcription by RNA polymerase II"/>
    <property type="evidence" value="ECO:0007669"/>
    <property type="project" value="InterPro"/>
</dbReference>
<gene>
    <name evidence="9" type="ORF">L484_016774</name>
</gene>
<dbReference type="AlphaFoldDB" id="W9SCD4"/>
<proteinExistence type="inferred from homology"/>
<feature type="region of interest" description="Disordered" evidence="7">
    <location>
        <begin position="66"/>
        <end position="100"/>
    </location>
</feature>
<dbReference type="GO" id="GO:0005634">
    <property type="term" value="C:nucleus"/>
    <property type="evidence" value="ECO:0007669"/>
    <property type="project" value="UniProtKB-SubCell"/>
</dbReference>
<comment type="similarity">
    <text evidence="2 6">Belongs to the enhancer of polycomb family.</text>
</comment>
<evidence type="ECO:0000256" key="2">
    <source>
        <dbReference type="ARBA" id="ARBA00008035"/>
    </source>
</evidence>
<keyword evidence="3 6" id="KW-0805">Transcription regulation</keyword>
<keyword evidence="10" id="KW-1185">Reference proteome</keyword>
<comment type="subcellular location">
    <subcellularLocation>
        <location evidence="1 6">Nucleus</location>
    </subcellularLocation>
</comment>
<dbReference type="InterPro" id="IPR019542">
    <property type="entry name" value="Enhancer_polycomb-like_N"/>
</dbReference>
<dbReference type="InterPro" id="IPR024943">
    <property type="entry name" value="Enhancer_polycomb"/>
</dbReference>
<evidence type="ECO:0000256" key="6">
    <source>
        <dbReference type="RuleBase" id="RU361124"/>
    </source>
</evidence>
<evidence type="ECO:0000256" key="5">
    <source>
        <dbReference type="ARBA" id="ARBA00023242"/>
    </source>
</evidence>
<dbReference type="STRING" id="981085.W9SCD4"/>
<evidence type="ECO:0000313" key="9">
    <source>
        <dbReference type="EMBL" id="EXC25392.1"/>
    </source>
</evidence>
<evidence type="ECO:0000256" key="3">
    <source>
        <dbReference type="ARBA" id="ARBA00023015"/>
    </source>
</evidence>
<evidence type="ECO:0000256" key="1">
    <source>
        <dbReference type="ARBA" id="ARBA00004123"/>
    </source>
</evidence>
<reference evidence="9" key="1">
    <citation type="submission" date="2013-06" db="EMBL/GenBank/DDBJ databases">
        <title>Draft Genome Sequence of a Mulberry Tree, Morus notabilis C.K. Schn.</title>
        <authorList>
            <person name="He N."/>
            <person name="Zhao S."/>
        </authorList>
    </citation>
    <scope>NUCLEOTIDE SEQUENCE</scope>
</reference>